<dbReference type="Proteomes" id="UP000199052">
    <property type="component" value="Unassembled WGS sequence"/>
</dbReference>
<gene>
    <name evidence="3" type="ORF">SAMN05421678_102295</name>
</gene>
<reference evidence="3 4" key="1">
    <citation type="submission" date="2016-10" db="EMBL/GenBank/DDBJ databases">
        <authorList>
            <person name="de Groot N.N."/>
        </authorList>
    </citation>
    <scope>NUCLEOTIDE SEQUENCE [LARGE SCALE GENOMIC DNA]</scope>
    <source>
        <strain evidence="3 4">CPCC 202808</strain>
    </source>
</reference>
<dbReference type="InterPro" id="IPR001940">
    <property type="entry name" value="Peptidase_S1C"/>
</dbReference>
<sequence>MSSPHTGLRSPRRFLVVVVVIAVLCGGVVGGAAGTFAAINIARDGHTAPTAGALGVSENSGLVPRLIARTNPSVVEIDTWFLGHRAVGTGVILTNDGLILTNFHVVSPARRIGVRFVPGQTPLSAVLVSAAPRADLAVIRVTTDGGLTPARLGDSDSLEVGQTVVAVGTSEGLHDSASLGIISALNRPVSVPEASTGLAPSGGVVTYDAIQTDAALNPGNSGGPLFDLDGRVIGINSAIYTPPDRAPVTGIGFAIPINTAKQIIHNLSTEGG</sequence>
<name>A0A1I2LY65_9ACTN</name>
<evidence type="ECO:0000256" key="2">
    <source>
        <dbReference type="ARBA" id="ARBA00022801"/>
    </source>
</evidence>
<dbReference type="EMBL" id="FOOI01000002">
    <property type="protein sequence ID" value="SFF82277.1"/>
    <property type="molecule type" value="Genomic_DNA"/>
</dbReference>
<dbReference type="Pfam" id="PF13365">
    <property type="entry name" value="Trypsin_2"/>
    <property type="match status" value="1"/>
</dbReference>
<dbReference type="PRINTS" id="PR00834">
    <property type="entry name" value="PROTEASES2C"/>
</dbReference>
<dbReference type="PANTHER" id="PTHR43343">
    <property type="entry name" value="PEPTIDASE S12"/>
    <property type="match status" value="1"/>
</dbReference>
<protein>
    <submittedName>
        <fullName evidence="3">Putative serine protease PepD</fullName>
    </submittedName>
</protein>
<dbReference type="Gene3D" id="2.40.10.120">
    <property type="match status" value="1"/>
</dbReference>
<dbReference type="GO" id="GO:0006508">
    <property type="term" value="P:proteolysis"/>
    <property type="evidence" value="ECO:0007669"/>
    <property type="project" value="UniProtKB-KW"/>
</dbReference>
<evidence type="ECO:0000256" key="1">
    <source>
        <dbReference type="ARBA" id="ARBA00022670"/>
    </source>
</evidence>
<dbReference type="STRING" id="504797.SAMN05421678_102295"/>
<proteinExistence type="predicted"/>
<dbReference type="AlphaFoldDB" id="A0A1I2LY65"/>
<evidence type="ECO:0000313" key="4">
    <source>
        <dbReference type="Proteomes" id="UP000199052"/>
    </source>
</evidence>
<dbReference type="GO" id="GO:0004252">
    <property type="term" value="F:serine-type endopeptidase activity"/>
    <property type="evidence" value="ECO:0007669"/>
    <property type="project" value="InterPro"/>
</dbReference>
<dbReference type="SUPFAM" id="SSF50494">
    <property type="entry name" value="Trypsin-like serine proteases"/>
    <property type="match status" value="1"/>
</dbReference>
<dbReference type="InterPro" id="IPR009003">
    <property type="entry name" value="Peptidase_S1_PA"/>
</dbReference>
<dbReference type="InterPro" id="IPR051201">
    <property type="entry name" value="Chloro_Bact_Ser_Proteases"/>
</dbReference>
<accession>A0A1I2LY65</accession>
<keyword evidence="1 3" id="KW-0645">Protease</keyword>
<dbReference type="OrthoDB" id="9758917at2"/>
<dbReference type="PANTHER" id="PTHR43343:SF3">
    <property type="entry name" value="PROTEASE DO-LIKE 8, CHLOROPLASTIC"/>
    <property type="match status" value="1"/>
</dbReference>
<keyword evidence="2" id="KW-0378">Hydrolase</keyword>
<organism evidence="3 4">
    <name type="scientific">Actinopolymorpha cephalotaxi</name>
    <dbReference type="NCBI Taxonomy" id="504797"/>
    <lineage>
        <taxon>Bacteria</taxon>
        <taxon>Bacillati</taxon>
        <taxon>Actinomycetota</taxon>
        <taxon>Actinomycetes</taxon>
        <taxon>Propionibacteriales</taxon>
        <taxon>Actinopolymorphaceae</taxon>
        <taxon>Actinopolymorpha</taxon>
    </lineage>
</organism>
<evidence type="ECO:0000313" key="3">
    <source>
        <dbReference type="EMBL" id="SFF82277.1"/>
    </source>
</evidence>